<comment type="caution">
    <text evidence="1">The sequence shown here is derived from an EMBL/GenBank/DDBJ whole genome shotgun (WGS) entry which is preliminary data.</text>
</comment>
<reference evidence="1 2" key="1">
    <citation type="journal article" date="2023" name="Nucleic Acids Res.">
        <title>The hologenome of Daphnia magna reveals possible DNA methylation and microbiome-mediated evolution of the host genome.</title>
        <authorList>
            <person name="Chaturvedi A."/>
            <person name="Li X."/>
            <person name="Dhandapani V."/>
            <person name="Marshall H."/>
            <person name="Kissane S."/>
            <person name="Cuenca-Cambronero M."/>
            <person name="Asole G."/>
            <person name="Calvet F."/>
            <person name="Ruiz-Romero M."/>
            <person name="Marangio P."/>
            <person name="Guigo R."/>
            <person name="Rago D."/>
            <person name="Mirbahai L."/>
            <person name="Eastwood N."/>
            <person name="Colbourne J.K."/>
            <person name="Zhou J."/>
            <person name="Mallon E."/>
            <person name="Orsini L."/>
        </authorList>
    </citation>
    <scope>NUCLEOTIDE SEQUENCE [LARGE SCALE GENOMIC DNA]</scope>
    <source>
        <strain evidence="1">LRV0_1</strain>
    </source>
</reference>
<protein>
    <submittedName>
        <fullName evidence="1">Uncharacterized protein</fullName>
    </submittedName>
</protein>
<gene>
    <name evidence="1" type="ORF">OUZ56_021135</name>
</gene>
<evidence type="ECO:0000313" key="1">
    <source>
        <dbReference type="EMBL" id="KAK4012033.1"/>
    </source>
</evidence>
<accession>A0ABQ9ZGH2</accession>
<name>A0ABQ9ZGH2_9CRUS</name>
<sequence>MSVKINCNRFRGLTESVDESDICTASQLLCGCGRDVADFQTQPQQHYLAVAGSTHLRSFCSMALLLDNHKETEMN</sequence>
<dbReference type="PROSITE" id="PS51257">
    <property type="entry name" value="PROKAR_LIPOPROTEIN"/>
    <property type="match status" value="1"/>
</dbReference>
<dbReference type="Proteomes" id="UP001234178">
    <property type="component" value="Unassembled WGS sequence"/>
</dbReference>
<keyword evidence="2" id="KW-1185">Reference proteome</keyword>
<dbReference type="EMBL" id="JAOYFB010000003">
    <property type="protein sequence ID" value="KAK4012033.1"/>
    <property type="molecule type" value="Genomic_DNA"/>
</dbReference>
<proteinExistence type="predicted"/>
<organism evidence="1 2">
    <name type="scientific">Daphnia magna</name>
    <dbReference type="NCBI Taxonomy" id="35525"/>
    <lineage>
        <taxon>Eukaryota</taxon>
        <taxon>Metazoa</taxon>
        <taxon>Ecdysozoa</taxon>
        <taxon>Arthropoda</taxon>
        <taxon>Crustacea</taxon>
        <taxon>Branchiopoda</taxon>
        <taxon>Diplostraca</taxon>
        <taxon>Cladocera</taxon>
        <taxon>Anomopoda</taxon>
        <taxon>Daphniidae</taxon>
        <taxon>Daphnia</taxon>
    </lineage>
</organism>
<evidence type="ECO:0000313" key="2">
    <source>
        <dbReference type="Proteomes" id="UP001234178"/>
    </source>
</evidence>